<dbReference type="GO" id="GO:0060294">
    <property type="term" value="P:cilium movement involved in cell motility"/>
    <property type="evidence" value="ECO:0007669"/>
    <property type="project" value="InterPro"/>
</dbReference>
<sequence length="433" mass="48420">MSFEEAKQYLRGKDEEGASLYEHLSRLLLKIIVEKPHNANAVFEQLSQDLREITQHAPSLLTELDTEPFDAEKISQLEWCRIACHLFTPTENEAAEISYPDLMTEANVFEWTGVNFGRTEVYQLYLAIKQKAKVEASSLRFWGKIFGRSSDYYVVQGVNPEPPPAEEVNIIEGMEGANKYAFWVCSKIGGEWTKLPNVLPDAIIVGRNINRFFTGDLNAPVPSYPPFPGGTEAHLLRSQIAQITAECSISPSGFYIEDDGVDEGIKAIKKVEEISEHRTIDELKELSSWVHHELLIDRNGRCNQPPMNEDEDSRPEQELQNQPILGSIAEDEVVDGPAWTISACPGTGDSPDSTVCVKSLKWPGAYAVAFGNKFTNIYCGFGCPSLRGVSYKIPATPGIQPEWALVDEEISALFEEEDRTTRPSPNENTEEEE</sequence>
<dbReference type="OrthoDB" id="272202at2759"/>
<evidence type="ECO:0000313" key="7">
    <source>
        <dbReference type="EMBL" id="CAH0373680.1"/>
    </source>
</evidence>
<evidence type="ECO:0000256" key="6">
    <source>
        <dbReference type="SAM" id="MobiDB-lite"/>
    </source>
</evidence>
<dbReference type="GO" id="GO:0001534">
    <property type="term" value="C:radial spoke"/>
    <property type="evidence" value="ECO:0007669"/>
    <property type="project" value="InterPro"/>
</dbReference>
<keyword evidence="8" id="KW-1185">Reference proteome</keyword>
<evidence type="ECO:0000256" key="1">
    <source>
        <dbReference type="ARBA" id="ARBA00004430"/>
    </source>
</evidence>
<dbReference type="EMBL" id="CAKKNE010000004">
    <property type="protein sequence ID" value="CAH0373680.1"/>
    <property type="molecule type" value="Genomic_DNA"/>
</dbReference>
<keyword evidence="5" id="KW-0966">Cell projection</keyword>
<keyword evidence="3" id="KW-0969">Cilium</keyword>
<evidence type="ECO:0000256" key="5">
    <source>
        <dbReference type="ARBA" id="ARBA00023273"/>
    </source>
</evidence>
<gene>
    <name evidence="7" type="ORF">PECAL_4P09070</name>
</gene>
<evidence type="ECO:0000256" key="4">
    <source>
        <dbReference type="ARBA" id="ARBA00023212"/>
    </source>
</evidence>
<comment type="caution">
    <text evidence="7">The sequence shown here is derived from an EMBL/GenBank/DDBJ whole genome shotgun (WGS) entry which is preliminary data.</text>
</comment>
<evidence type="ECO:0000256" key="3">
    <source>
        <dbReference type="ARBA" id="ARBA00023069"/>
    </source>
</evidence>
<dbReference type="Proteomes" id="UP000789595">
    <property type="component" value="Unassembled WGS sequence"/>
</dbReference>
<reference evidence="7" key="1">
    <citation type="submission" date="2021-11" db="EMBL/GenBank/DDBJ databases">
        <authorList>
            <consortium name="Genoscope - CEA"/>
            <person name="William W."/>
        </authorList>
    </citation>
    <scope>NUCLEOTIDE SEQUENCE</scope>
</reference>
<dbReference type="AlphaFoldDB" id="A0A8J2WN04"/>
<dbReference type="InterPro" id="IPR006802">
    <property type="entry name" value="Radial_spoke"/>
</dbReference>
<keyword evidence="4" id="KW-0206">Cytoskeleton</keyword>
<dbReference type="CDD" id="cd22963">
    <property type="entry name" value="DD_CrRSP4-like"/>
    <property type="match status" value="1"/>
</dbReference>
<comment type="subcellular location">
    <subcellularLocation>
        <location evidence="1">Cytoplasm</location>
        <location evidence="1">Cytoskeleton</location>
        <location evidence="1">Cilium axoneme</location>
    </subcellularLocation>
</comment>
<name>A0A8J2WN04_9STRA</name>
<dbReference type="PANTHER" id="PTHR13159">
    <property type="entry name" value="RADIAL SPOKEHEAD-RELATED"/>
    <property type="match status" value="1"/>
</dbReference>
<keyword evidence="2" id="KW-0963">Cytoplasm</keyword>
<accession>A0A8J2WN04</accession>
<evidence type="ECO:0000256" key="2">
    <source>
        <dbReference type="ARBA" id="ARBA00022490"/>
    </source>
</evidence>
<evidence type="ECO:0000313" key="8">
    <source>
        <dbReference type="Proteomes" id="UP000789595"/>
    </source>
</evidence>
<evidence type="ECO:0008006" key="9">
    <source>
        <dbReference type="Google" id="ProtNLM"/>
    </source>
</evidence>
<organism evidence="7 8">
    <name type="scientific">Pelagomonas calceolata</name>
    <dbReference type="NCBI Taxonomy" id="35677"/>
    <lineage>
        <taxon>Eukaryota</taxon>
        <taxon>Sar</taxon>
        <taxon>Stramenopiles</taxon>
        <taxon>Ochrophyta</taxon>
        <taxon>Pelagophyceae</taxon>
        <taxon>Pelagomonadales</taxon>
        <taxon>Pelagomonadaceae</taxon>
        <taxon>Pelagomonas</taxon>
    </lineage>
</organism>
<feature type="region of interest" description="Disordered" evidence="6">
    <location>
        <begin position="300"/>
        <end position="319"/>
    </location>
</feature>
<protein>
    <recommendedName>
        <fullName evidence="9">Radial spoke head protein 4 homolog A</fullName>
    </recommendedName>
</protein>
<dbReference type="Pfam" id="PF04712">
    <property type="entry name" value="Radial_spoke"/>
    <property type="match status" value="2"/>
</dbReference>
<dbReference type="PANTHER" id="PTHR13159:SF0">
    <property type="entry name" value="RADIAL SPOKE HEAD 6 HOMOLOG A"/>
    <property type="match status" value="1"/>
</dbReference>
<proteinExistence type="predicted"/>
<feature type="region of interest" description="Disordered" evidence="6">
    <location>
        <begin position="414"/>
        <end position="433"/>
    </location>
</feature>
<dbReference type="GO" id="GO:0035082">
    <property type="term" value="P:axoneme assembly"/>
    <property type="evidence" value="ECO:0007669"/>
    <property type="project" value="TreeGrafter"/>
</dbReference>